<dbReference type="Pfam" id="PF13579">
    <property type="entry name" value="Glyco_trans_4_4"/>
    <property type="match status" value="1"/>
</dbReference>
<keyword evidence="2" id="KW-0808">Transferase</keyword>
<evidence type="ECO:0000256" key="1">
    <source>
        <dbReference type="ARBA" id="ARBA00022676"/>
    </source>
</evidence>
<sequence length="491" mass="53171">MHIVYIHQYYCNPGMAGGIRSYEQARRLVARGHTVDVITTDITGTQGQPGWRQTEDDGVRVHWFSIPYNNSMSYARRIRAFAQFMVVATAKAARLKADLVFATSTPLTVAVPGVLAAKMRRVPFVFEVRDLWPEVPIEMGALRNPVLRGAAGALANFAYRNASEVVALSPGMAAGVLRRRPSSRTTVIPNAADLALFEVEPTAVAQFRARHEWLGDRPLIVYTGALGAVNGVEYLVRAAKRMRELDPEIRVLIVGHGKEWEPTKRLAAELGLLDDTVRMWEKVPKSELPVILGAATMSTSFVRPIRALWENSANKFFDALAAGRPIAVNYGGWQADLIDETGAGLVLDPTDTDAAGEMFAHYCRDESWLAQARIAAHKLAVDQFSRDMLFDRFADVLDRAAATARKTRNASATPSNAAQTHNTSTETLDTETNGSATTRDALGEKRNASGETLRPATTSGGAPPMSDSADPSNVVAAANTNGVVAANGIGE</sequence>
<dbReference type="PANTHER" id="PTHR12526">
    <property type="entry name" value="GLYCOSYLTRANSFERASE"/>
    <property type="match status" value="1"/>
</dbReference>
<accession>A0ABS5YVT3</accession>
<feature type="domain" description="Glycosyl transferase family 1" evidence="4">
    <location>
        <begin position="207"/>
        <end position="366"/>
    </location>
</feature>
<evidence type="ECO:0000256" key="2">
    <source>
        <dbReference type="ARBA" id="ARBA00022679"/>
    </source>
</evidence>
<dbReference type="CDD" id="cd03794">
    <property type="entry name" value="GT4_WbuB-like"/>
    <property type="match status" value="1"/>
</dbReference>
<dbReference type="Gene3D" id="3.40.50.2000">
    <property type="entry name" value="Glycogen Phosphorylase B"/>
    <property type="match status" value="2"/>
</dbReference>
<evidence type="ECO:0000259" key="4">
    <source>
        <dbReference type="Pfam" id="PF00534"/>
    </source>
</evidence>
<organism evidence="6 7">
    <name type="scientific">Paractinoplanes bogorensis</name>
    <dbReference type="NCBI Taxonomy" id="1610840"/>
    <lineage>
        <taxon>Bacteria</taxon>
        <taxon>Bacillati</taxon>
        <taxon>Actinomycetota</taxon>
        <taxon>Actinomycetes</taxon>
        <taxon>Micromonosporales</taxon>
        <taxon>Micromonosporaceae</taxon>
        <taxon>Paractinoplanes</taxon>
    </lineage>
</organism>
<dbReference type="Pfam" id="PF00534">
    <property type="entry name" value="Glycos_transf_1"/>
    <property type="match status" value="1"/>
</dbReference>
<keyword evidence="7" id="KW-1185">Reference proteome</keyword>
<keyword evidence="1" id="KW-0328">Glycosyltransferase</keyword>
<dbReference type="EMBL" id="JAHKKG010000007">
    <property type="protein sequence ID" value="MBU2666828.1"/>
    <property type="molecule type" value="Genomic_DNA"/>
</dbReference>
<dbReference type="InterPro" id="IPR001296">
    <property type="entry name" value="Glyco_trans_1"/>
</dbReference>
<evidence type="ECO:0000259" key="5">
    <source>
        <dbReference type="Pfam" id="PF13579"/>
    </source>
</evidence>
<evidence type="ECO:0000313" key="7">
    <source>
        <dbReference type="Proteomes" id="UP001519654"/>
    </source>
</evidence>
<feature type="domain" description="Glycosyltransferase subfamily 4-like N-terminal" evidence="5">
    <location>
        <begin position="20"/>
        <end position="190"/>
    </location>
</feature>
<feature type="compositionally biased region" description="Polar residues" evidence="3">
    <location>
        <begin position="414"/>
        <end position="438"/>
    </location>
</feature>
<protein>
    <submittedName>
        <fullName evidence="6">Glycosyltransferase family 4 protein</fullName>
    </submittedName>
</protein>
<proteinExistence type="predicted"/>
<evidence type="ECO:0000313" key="6">
    <source>
        <dbReference type="EMBL" id="MBU2666828.1"/>
    </source>
</evidence>
<dbReference type="InterPro" id="IPR028098">
    <property type="entry name" value="Glyco_trans_4-like_N"/>
</dbReference>
<name>A0ABS5YVT3_9ACTN</name>
<gene>
    <name evidence="6" type="ORF">KOI35_25280</name>
</gene>
<reference evidence="6 7" key="1">
    <citation type="submission" date="2021-06" db="EMBL/GenBank/DDBJ databases">
        <title>Actinoplanes lichenicola sp. nov., and Actinoplanes ovalisporus sp. nov., isolated from lichen in Thailand.</title>
        <authorList>
            <person name="Saeng-In P."/>
            <person name="Kanchanasin P."/>
            <person name="Yuki M."/>
            <person name="Kudo T."/>
            <person name="Ohkuma M."/>
            <person name="Phongsopitanun W."/>
            <person name="Tanasupawat S."/>
        </authorList>
    </citation>
    <scope>NUCLEOTIDE SEQUENCE [LARGE SCALE GENOMIC DNA]</scope>
    <source>
        <strain evidence="6 7">NBRC 110975</strain>
    </source>
</reference>
<dbReference type="SUPFAM" id="SSF53756">
    <property type="entry name" value="UDP-Glycosyltransferase/glycogen phosphorylase"/>
    <property type="match status" value="1"/>
</dbReference>
<evidence type="ECO:0000256" key="3">
    <source>
        <dbReference type="SAM" id="MobiDB-lite"/>
    </source>
</evidence>
<comment type="caution">
    <text evidence="6">The sequence shown here is derived from an EMBL/GenBank/DDBJ whole genome shotgun (WGS) entry which is preliminary data.</text>
</comment>
<dbReference type="RefSeq" id="WP_215790717.1">
    <property type="nucleotide sequence ID" value="NZ_JAHKKG010000007.1"/>
</dbReference>
<feature type="region of interest" description="Disordered" evidence="3">
    <location>
        <begin position="405"/>
        <end position="473"/>
    </location>
</feature>
<dbReference type="Proteomes" id="UP001519654">
    <property type="component" value="Unassembled WGS sequence"/>
</dbReference>